<organism evidence="1 2">
    <name type="scientific">Methylosinus sporium</name>
    <dbReference type="NCBI Taxonomy" id="428"/>
    <lineage>
        <taxon>Bacteria</taxon>
        <taxon>Pseudomonadati</taxon>
        <taxon>Pseudomonadota</taxon>
        <taxon>Alphaproteobacteria</taxon>
        <taxon>Hyphomicrobiales</taxon>
        <taxon>Methylocystaceae</taxon>
        <taxon>Methylosinus</taxon>
    </lineage>
</organism>
<name>A0A549SMG5_METSR</name>
<protein>
    <submittedName>
        <fullName evidence="1">Uncharacterized protein</fullName>
    </submittedName>
</protein>
<proteinExistence type="predicted"/>
<dbReference type="RefSeq" id="WP_142863731.1">
    <property type="nucleotide sequence ID" value="NZ_VJMF01000064.1"/>
</dbReference>
<reference evidence="1 2" key="1">
    <citation type="submission" date="2019-07" db="EMBL/GenBank/DDBJ databases">
        <title>Ln-dependent methylotrophs.</title>
        <authorList>
            <person name="Tani A."/>
        </authorList>
    </citation>
    <scope>NUCLEOTIDE SEQUENCE [LARGE SCALE GENOMIC DNA]</scope>
    <source>
        <strain evidence="1 2">SM89A</strain>
    </source>
</reference>
<sequence length="121" mass="13352">MELARWLDRFTETANALREALDNSGTKEAAICAVLACMGATDREELAADMHAIAVFYPALLRKETSSFLSLAFDIASVALSIEQEMPKVIDDMCVALDERGITEAWQNSVWRKPESKPACV</sequence>
<dbReference type="Proteomes" id="UP000316781">
    <property type="component" value="Unassembled WGS sequence"/>
</dbReference>
<evidence type="ECO:0000313" key="1">
    <source>
        <dbReference type="EMBL" id="TRL30823.1"/>
    </source>
</evidence>
<comment type="caution">
    <text evidence="1">The sequence shown here is derived from an EMBL/GenBank/DDBJ whole genome shotgun (WGS) entry which is preliminary data.</text>
</comment>
<evidence type="ECO:0000313" key="2">
    <source>
        <dbReference type="Proteomes" id="UP000316781"/>
    </source>
</evidence>
<dbReference type="EMBL" id="VJMF01000064">
    <property type="protein sequence ID" value="TRL30823.1"/>
    <property type="molecule type" value="Genomic_DNA"/>
</dbReference>
<gene>
    <name evidence="1" type="ORF">FM996_15285</name>
</gene>
<dbReference type="AlphaFoldDB" id="A0A549SMG5"/>
<accession>A0A549SMG5</accession>